<evidence type="ECO:0000259" key="3">
    <source>
        <dbReference type="PROSITE" id="PS51352"/>
    </source>
</evidence>
<dbReference type="GO" id="GO:0008379">
    <property type="term" value="F:thioredoxin peroxidase activity"/>
    <property type="evidence" value="ECO:0007669"/>
    <property type="project" value="TreeGrafter"/>
</dbReference>
<feature type="domain" description="Thioredoxin" evidence="3">
    <location>
        <begin position="12"/>
        <end position="213"/>
    </location>
</feature>
<dbReference type="GO" id="GO:0042744">
    <property type="term" value="P:hydrogen peroxide catabolic process"/>
    <property type="evidence" value="ECO:0007669"/>
    <property type="project" value="TreeGrafter"/>
</dbReference>
<dbReference type="Pfam" id="PF00578">
    <property type="entry name" value="AhpC-TSA"/>
    <property type="match status" value="1"/>
</dbReference>
<dbReference type="GO" id="GO:0045454">
    <property type="term" value="P:cell redox homeostasis"/>
    <property type="evidence" value="ECO:0007669"/>
    <property type="project" value="TreeGrafter"/>
</dbReference>
<dbReference type="GO" id="GO:0033554">
    <property type="term" value="P:cellular response to stress"/>
    <property type="evidence" value="ECO:0007669"/>
    <property type="project" value="TreeGrafter"/>
</dbReference>
<dbReference type="InterPro" id="IPR036249">
    <property type="entry name" value="Thioredoxin-like_sf"/>
</dbReference>
<feature type="non-terminal residue" evidence="4">
    <location>
        <position position="1"/>
    </location>
</feature>
<dbReference type="SUPFAM" id="SSF52833">
    <property type="entry name" value="Thioredoxin-like"/>
    <property type="match status" value="1"/>
</dbReference>
<comment type="similarity">
    <text evidence="1">Belongs to the peroxiredoxin family. AhpC/Prx1 subfamily.</text>
</comment>
<dbReference type="EMBL" id="LGUB01000894">
    <property type="protein sequence ID" value="KRH92485.1"/>
    <property type="molecule type" value="Genomic_DNA"/>
</dbReference>
<evidence type="ECO:0000313" key="4">
    <source>
        <dbReference type="EMBL" id="KRH92485.1"/>
    </source>
</evidence>
<dbReference type="PANTHER" id="PTHR10681">
    <property type="entry name" value="THIOREDOXIN PEROXIDASE"/>
    <property type="match status" value="1"/>
</dbReference>
<dbReference type="GO" id="GO:0005829">
    <property type="term" value="C:cytosol"/>
    <property type="evidence" value="ECO:0007669"/>
    <property type="project" value="TreeGrafter"/>
</dbReference>
<evidence type="ECO:0000256" key="1">
    <source>
        <dbReference type="ARBA" id="ARBA00009796"/>
    </source>
</evidence>
<evidence type="ECO:0000256" key="2">
    <source>
        <dbReference type="ARBA" id="ARBA00023002"/>
    </source>
</evidence>
<reference evidence="4 5" key="1">
    <citation type="submission" date="2015-07" db="EMBL/GenBank/DDBJ databases">
        <title>The genome of Pseudoloma neurophilia, a relevant intracellular parasite of the zebrafish.</title>
        <authorList>
            <person name="Ndikumana S."/>
            <person name="Pelin A."/>
            <person name="Sanders J."/>
            <person name="Corradi N."/>
        </authorList>
    </citation>
    <scope>NUCLEOTIDE SEQUENCE [LARGE SCALE GENOMIC DNA]</scope>
    <source>
        <strain evidence="4 5">MK1</strain>
    </source>
</reference>
<keyword evidence="2" id="KW-0560">Oxidoreductase</keyword>
<dbReference type="VEuPathDB" id="MicrosporidiaDB:M153_54830001324"/>
<dbReference type="InterPro" id="IPR000866">
    <property type="entry name" value="AhpC/TSA"/>
</dbReference>
<dbReference type="GO" id="GO:0006979">
    <property type="term" value="P:response to oxidative stress"/>
    <property type="evidence" value="ECO:0007669"/>
    <property type="project" value="TreeGrafter"/>
</dbReference>
<dbReference type="InterPro" id="IPR050217">
    <property type="entry name" value="Peroxiredoxin"/>
</dbReference>
<dbReference type="Proteomes" id="UP000051530">
    <property type="component" value="Unassembled WGS sequence"/>
</dbReference>
<dbReference type="InterPro" id="IPR013766">
    <property type="entry name" value="Thioredoxin_domain"/>
</dbReference>
<dbReference type="Gene3D" id="3.40.30.10">
    <property type="entry name" value="Glutaredoxin"/>
    <property type="match status" value="1"/>
</dbReference>
<gene>
    <name evidence="4" type="ORF">M153_54830001324</name>
</gene>
<organism evidence="4 5">
    <name type="scientific">Pseudoloma neurophilia</name>
    <dbReference type="NCBI Taxonomy" id="146866"/>
    <lineage>
        <taxon>Eukaryota</taxon>
        <taxon>Fungi</taxon>
        <taxon>Fungi incertae sedis</taxon>
        <taxon>Microsporidia</taxon>
        <taxon>Pseudoloma</taxon>
    </lineage>
</organism>
<dbReference type="PROSITE" id="PS51352">
    <property type="entry name" value="THIOREDOXIN_2"/>
    <property type="match status" value="1"/>
</dbReference>
<name>A0A0R0LX50_9MICR</name>
<evidence type="ECO:0000313" key="5">
    <source>
        <dbReference type="Proteomes" id="UP000051530"/>
    </source>
</evidence>
<dbReference type="AlphaFoldDB" id="A0A0R0LX50"/>
<proteinExistence type="inferred from homology"/>
<dbReference type="PANTHER" id="PTHR10681:SF128">
    <property type="entry name" value="THIOREDOXIN-DEPENDENT PEROXIDE REDUCTASE, MITOCHONDRIAL"/>
    <property type="match status" value="1"/>
</dbReference>
<dbReference type="OrthoDB" id="185659at2759"/>
<protein>
    <submittedName>
        <fullName evidence="4">Alkyl hydroperoxide reductasem</fullName>
    </submittedName>
</protein>
<sequence>ILICQSHLTNNKITQLNILNIKMKTTYDLDHSFNCYQNGEFSKINILKDFPNKCIVLFFYPYDFTTVCPTEINTMSDKKEQFEELNTEVLLVSNDSIYVHGAWNQIEREQKGIKGCTLRMIGDAEKILGKYFDLNESTPVIKNTIHAEHKNSLSMQNEKNEQNIETVGFYDGNTRRATVILDKNFSVIHFSIYKNEIGRNTDEILRIIKMNQLYEKTGKMCECDKGVKQ</sequence>
<accession>A0A0R0LX50</accession>
<comment type="caution">
    <text evidence="4">The sequence shown here is derived from an EMBL/GenBank/DDBJ whole genome shotgun (WGS) entry which is preliminary data.</text>
</comment>
<keyword evidence="5" id="KW-1185">Reference proteome</keyword>